<dbReference type="OrthoDB" id="8452409at2"/>
<evidence type="ECO:0000313" key="1">
    <source>
        <dbReference type="EMBL" id="VIO69560.1"/>
    </source>
</evidence>
<dbReference type="RefSeq" id="WP_139859665.1">
    <property type="nucleotide sequence ID" value="NZ_CAADFC020000009.1"/>
</dbReference>
<dbReference type="EMBL" id="CAADFC020000009">
    <property type="protein sequence ID" value="VIO69560.1"/>
    <property type="molecule type" value="Genomic_DNA"/>
</dbReference>
<sequence>MGAEELQKRRPSHDKYIDRQRVALATLDLFTRFPEDQPRSFIAVMEKGISPSVGSDHILQADKGKLLGCVGNSVQFSAPNAPSDILKALSAGAGIAVGEIIRVNPLSNTVEVKIK</sequence>
<dbReference type="AlphaFoldDB" id="A0A508T583"/>
<keyword evidence="2" id="KW-1185">Reference proteome</keyword>
<name>A0A508T583_9BRAD</name>
<accession>A0A508T583</accession>
<gene>
    <name evidence="1" type="ORF">CI1B_27660</name>
</gene>
<evidence type="ECO:0000313" key="2">
    <source>
        <dbReference type="Proteomes" id="UP000328092"/>
    </source>
</evidence>
<protein>
    <submittedName>
        <fullName evidence="1">Uncharacterized protein</fullName>
    </submittedName>
</protein>
<dbReference type="Proteomes" id="UP000328092">
    <property type="component" value="Unassembled WGS sequence"/>
</dbReference>
<proteinExistence type="predicted"/>
<comment type="caution">
    <text evidence="1">The sequence shown here is derived from an EMBL/GenBank/DDBJ whole genome shotgun (WGS) entry which is preliminary data.</text>
</comment>
<reference evidence="1" key="1">
    <citation type="submission" date="2019-02" db="EMBL/GenBank/DDBJ databases">
        <authorList>
            <person name="Pothier F.J."/>
        </authorList>
    </citation>
    <scope>NUCLEOTIDE SEQUENCE</scope>
    <source>
        <strain evidence="1">CI-1B</strain>
    </source>
</reference>
<organism evidence="1 2">
    <name type="scientific">Bradyrhizobium ivorense</name>
    <dbReference type="NCBI Taxonomy" id="2511166"/>
    <lineage>
        <taxon>Bacteria</taxon>
        <taxon>Pseudomonadati</taxon>
        <taxon>Pseudomonadota</taxon>
        <taxon>Alphaproteobacteria</taxon>
        <taxon>Hyphomicrobiales</taxon>
        <taxon>Nitrobacteraceae</taxon>
        <taxon>Bradyrhizobium</taxon>
    </lineage>
</organism>